<evidence type="ECO:0000313" key="2">
    <source>
        <dbReference type="Proteomes" id="UP000184611"/>
    </source>
</evidence>
<organism evidence="1 2">
    <name type="scientific">Flavobacterium cucumis</name>
    <dbReference type="NCBI Taxonomy" id="416016"/>
    <lineage>
        <taxon>Bacteria</taxon>
        <taxon>Pseudomonadati</taxon>
        <taxon>Bacteroidota</taxon>
        <taxon>Flavobacteriia</taxon>
        <taxon>Flavobacteriales</taxon>
        <taxon>Flavobacteriaceae</taxon>
        <taxon>Flavobacterium</taxon>
    </lineage>
</organism>
<reference evidence="2" key="1">
    <citation type="submission" date="2016-12" db="EMBL/GenBank/DDBJ databases">
        <authorList>
            <person name="Varghese N."/>
            <person name="Submissions S."/>
        </authorList>
    </citation>
    <scope>NUCLEOTIDE SEQUENCE [LARGE SCALE GENOMIC DNA]</scope>
    <source>
        <strain evidence="2">DSM 18830</strain>
    </source>
</reference>
<dbReference type="OrthoDB" id="1339084at2"/>
<dbReference type="EMBL" id="FRYK01000005">
    <property type="protein sequence ID" value="SHO74020.1"/>
    <property type="molecule type" value="Genomic_DNA"/>
</dbReference>
<evidence type="ECO:0000313" key="1">
    <source>
        <dbReference type="EMBL" id="SHO74020.1"/>
    </source>
</evidence>
<sequence>MNQELTPRLMKTIYNFWFWFEDNEQALYNAYKLDSNKAEMEWHFKRNLNYVSRRIKFYITDDPQIANKLKLFITAHDYRKLFPKINALEENRPFLDHFSIQFYIPPFNPENPSIPKKLIETIQNTKVKLENYNIATKKVILTLYLQEYEMKETIKSIKQQGYLLLLFTLGEVNYKKYIHDFDCQKLPQHPSDLLDLTELPELLENLSEIDYSRKLKIFFE</sequence>
<proteinExistence type="predicted"/>
<dbReference type="RefSeq" id="WP_073584758.1">
    <property type="nucleotide sequence ID" value="NZ_CBCSEA010000026.1"/>
</dbReference>
<keyword evidence="2" id="KW-1185">Reference proteome</keyword>
<name>A0A1M7ZYY5_9FLAO</name>
<protein>
    <submittedName>
        <fullName evidence="1">Uncharacterized protein</fullName>
    </submittedName>
</protein>
<gene>
    <name evidence="1" type="ORF">SAMN05443547_2400</name>
</gene>
<dbReference type="Proteomes" id="UP000184611">
    <property type="component" value="Unassembled WGS sequence"/>
</dbReference>
<dbReference type="AlphaFoldDB" id="A0A1M7ZYY5"/>
<accession>A0A1M7ZYY5</accession>